<sequence>MPVRQAAMQAMARQRYSQLCACSGAAGGEAAAVLVQARQRACALRTFAAARQYFMGGVCGGRKSSGSRCLQRRALKGGKGGMCWGKGRRKCAFQRAVASRKGGAGA</sequence>
<reference evidence="1" key="1">
    <citation type="submission" date="2020-08" db="EMBL/GenBank/DDBJ databases">
        <title>Multicomponent nature underlies the extraordinary mechanical properties of spider dragline silk.</title>
        <authorList>
            <person name="Kono N."/>
            <person name="Nakamura H."/>
            <person name="Mori M."/>
            <person name="Yoshida Y."/>
            <person name="Ohtoshi R."/>
            <person name="Malay A.D."/>
            <person name="Moran D.A.P."/>
            <person name="Tomita M."/>
            <person name="Numata K."/>
            <person name="Arakawa K."/>
        </authorList>
    </citation>
    <scope>NUCLEOTIDE SEQUENCE</scope>
</reference>
<proteinExistence type="predicted"/>
<protein>
    <submittedName>
        <fullName evidence="1">Uncharacterized protein</fullName>
    </submittedName>
</protein>
<dbReference type="EMBL" id="BMAW01125652">
    <property type="protein sequence ID" value="GFU13375.1"/>
    <property type="molecule type" value="Genomic_DNA"/>
</dbReference>
<comment type="caution">
    <text evidence="1">The sequence shown here is derived from an EMBL/GenBank/DDBJ whole genome shotgun (WGS) entry which is preliminary data.</text>
</comment>
<keyword evidence="2" id="KW-1185">Reference proteome</keyword>
<evidence type="ECO:0000313" key="1">
    <source>
        <dbReference type="EMBL" id="GFU13375.1"/>
    </source>
</evidence>
<dbReference type="AlphaFoldDB" id="A0A8X6Q9V6"/>
<gene>
    <name evidence="1" type="ORF">NPIL_422431</name>
</gene>
<organism evidence="1 2">
    <name type="scientific">Nephila pilipes</name>
    <name type="common">Giant wood spider</name>
    <name type="synonym">Nephila maculata</name>
    <dbReference type="NCBI Taxonomy" id="299642"/>
    <lineage>
        <taxon>Eukaryota</taxon>
        <taxon>Metazoa</taxon>
        <taxon>Ecdysozoa</taxon>
        <taxon>Arthropoda</taxon>
        <taxon>Chelicerata</taxon>
        <taxon>Arachnida</taxon>
        <taxon>Araneae</taxon>
        <taxon>Araneomorphae</taxon>
        <taxon>Entelegynae</taxon>
        <taxon>Araneoidea</taxon>
        <taxon>Nephilidae</taxon>
        <taxon>Nephila</taxon>
    </lineage>
</organism>
<name>A0A8X6Q9V6_NEPPI</name>
<dbReference type="Proteomes" id="UP000887013">
    <property type="component" value="Unassembled WGS sequence"/>
</dbReference>
<accession>A0A8X6Q9V6</accession>
<evidence type="ECO:0000313" key="2">
    <source>
        <dbReference type="Proteomes" id="UP000887013"/>
    </source>
</evidence>